<keyword evidence="2" id="KW-1185">Reference proteome</keyword>
<dbReference type="Proteomes" id="UP001182991">
    <property type="component" value="Unassembled WGS sequence"/>
</dbReference>
<accession>A0ABU2KMG3</accession>
<evidence type="ECO:0000313" key="1">
    <source>
        <dbReference type="EMBL" id="MDT0295912.1"/>
    </source>
</evidence>
<comment type="caution">
    <text evidence="1">The sequence shown here is derived from an EMBL/GenBank/DDBJ whole genome shotgun (WGS) entry which is preliminary data.</text>
</comment>
<gene>
    <name evidence="1" type="ORF">RLT85_14865</name>
</gene>
<reference evidence="2" key="1">
    <citation type="submission" date="2023-07" db="EMBL/GenBank/DDBJ databases">
        <title>Isolating and identifying novel microbial strains from the Mariana Trench.</title>
        <authorList>
            <person name="Fu H."/>
        </authorList>
    </citation>
    <scope>NUCLEOTIDE SEQUENCE [LARGE SCALE GENOMIC DNA]</scope>
    <source>
        <strain evidence="2">T-y2</strain>
    </source>
</reference>
<sequence>MKFPDTIAGAKLLAGLNEPPEIGPENKIIPVTINPIIRPAIYENSFLDVTPKIVSIKKKVRTNSKMNDCTN</sequence>
<organism evidence="1 2">
    <name type="scientific">Mesonia ostreae</name>
    <dbReference type="NCBI Taxonomy" id="861110"/>
    <lineage>
        <taxon>Bacteria</taxon>
        <taxon>Pseudomonadati</taxon>
        <taxon>Bacteroidota</taxon>
        <taxon>Flavobacteriia</taxon>
        <taxon>Flavobacteriales</taxon>
        <taxon>Flavobacteriaceae</taxon>
        <taxon>Mesonia</taxon>
    </lineage>
</organism>
<dbReference type="EMBL" id="JAVRBG010000027">
    <property type="protein sequence ID" value="MDT0295912.1"/>
    <property type="molecule type" value="Genomic_DNA"/>
</dbReference>
<name>A0ABU2KMG3_9FLAO</name>
<evidence type="ECO:0000313" key="2">
    <source>
        <dbReference type="Proteomes" id="UP001182991"/>
    </source>
</evidence>
<proteinExistence type="predicted"/>
<protein>
    <submittedName>
        <fullName evidence="1">Uncharacterized protein</fullName>
    </submittedName>
</protein>